<accession>A0ABD3G985</accession>
<dbReference type="SUPFAM" id="SSF56219">
    <property type="entry name" value="DNase I-like"/>
    <property type="match status" value="1"/>
</dbReference>
<organism evidence="2 3">
    <name type="scientific">Riccia sorocarpa</name>
    <dbReference type="NCBI Taxonomy" id="122646"/>
    <lineage>
        <taxon>Eukaryota</taxon>
        <taxon>Viridiplantae</taxon>
        <taxon>Streptophyta</taxon>
        <taxon>Embryophyta</taxon>
        <taxon>Marchantiophyta</taxon>
        <taxon>Marchantiopsida</taxon>
        <taxon>Marchantiidae</taxon>
        <taxon>Marchantiales</taxon>
        <taxon>Ricciaceae</taxon>
        <taxon>Riccia</taxon>
    </lineage>
</organism>
<protein>
    <recommendedName>
        <fullName evidence="4">Endonuclease/exonuclease/phosphatase domain-containing protein</fullName>
    </recommendedName>
</protein>
<comment type="caution">
    <text evidence="2">The sequence shown here is derived from an EMBL/GenBank/DDBJ whole genome shotgun (WGS) entry which is preliminary data.</text>
</comment>
<feature type="coiled-coil region" evidence="1">
    <location>
        <begin position="225"/>
        <end position="274"/>
    </location>
</feature>
<reference evidence="2 3" key="1">
    <citation type="submission" date="2024-09" db="EMBL/GenBank/DDBJ databases">
        <title>Chromosome-scale assembly of Riccia sorocarpa.</title>
        <authorList>
            <person name="Paukszto L."/>
        </authorList>
    </citation>
    <scope>NUCLEOTIDE SEQUENCE [LARGE SCALE GENOMIC DNA]</scope>
    <source>
        <strain evidence="2">LP-2024</strain>
        <tissue evidence="2">Aerial parts of the thallus</tissue>
    </source>
</reference>
<dbReference type="Gene3D" id="3.60.10.10">
    <property type="entry name" value="Endonuclease/exonuclease/phosphatase"/>
    <property type="match status" value="1"/>
</dbReference>
<name>A0ABD3G985_9MARC</name>
<gene>
    <name evidence="2" type="ORF">R1sor_025481</name>
</gene>
<keyword evidence="3" id="KW-1185">Reference proteome</keyword>
<evidence type="ECO:0000313" key="2">
    <source>
        <dbReference type="EMBL" id="KAL3675533.1"/>
    </source>
</evidence>
<dbReference type="InterPro" id="IPR036691">
    <property type="entry name" value="Endo/exonu/phosph_ase_sf"/>
</dbReference>
<evidence type="ECO:0000256" key="1">
    <source>
        <dbReference type="SAM" id="Coils"/>
    </source>
</evidence>
<dbReference type="AlphaFoldDB" id="A0ABD3G985"/>
<dbReference type="Proteomes" id="UP001633002">
    <property type="component" value="Unassembled WGS sequence"/>
</dbReference>
<keyword evidence="1" id="KW-0175">Coiled coil</keyword>
<sequence length="409" mass="48102">MADRRMLALSEGNEFVIDYTSEGKAGAVVAVLNKNWKTIEKGVKGDGSIAWIITETEIGRVGFASIHGPREKMERKQLWEWMENKWEKRTWIFGGSGGCMAVAAKREGPHFTRQLLVGSRLDQARLDRIYFTQCEEWSNKVIYAKHDTKGQMSDHRPVILQIKDKELEERRRATYFKTSPEMLKDEDTVKQAKEIWQKAGNQDEDPRRKWDFKWGEVRRFFIQKQKEARQRKDEIETKLEELNCHRIRVANSRSNTKDEQLQTLEKEITALQKDRETEWRRWSKTRWIKQGEAPSKFFFSMLKAKRARDEITFLKAADGRLLDKQEDILRELHRFYSDLYKQEPETEQDIRKRAETLRLVKAKLSAQQNRKLVRRPTLEEIQALVKSLPSDKSPGLDGMTIESVRALGE</sequence>
<evidence type="ECO:0008006" key="4">
    <source>
        <dbReference type="Google" id="ProtNLM"/>
    </source>
</evidence>
<dbReference type="EMBL" id="JBJQOH010000008">
    <property type="protein sequence ID" value="KAL3675533.1"/>
    <property type="molecule type" value="Genomic_DNA"/>
</dbReference>
<evidence type="ECO:0000313" key="3">
    <source>
        <dbReference type="Proteomes" id="UP001633002"/>
    </source>
</evidence>
<proteinExistence type="predicted"/>